<dbReference type="Gene3D" id="1.10.443.10">
    <property type="entry name" value="Intergrase catalytic core"/>
    <property type="match status" value="1"/>
</dbReference>
<dbReference type="InterPro" id="IPR050090">
    <property type="entry name" value="Tyrosine_recombinase_XerCD"/>
</dbReference>
<dbReference type="InterPro" id="IPR010998">
    <property type="entry name" value="Integrase_recombinase_N"/>
</dbReference>
<organism evidence="5 6">
    <name type="scientific">Hyunsoonleella flava</name>
    <dbReference type="NCBI Taxonomy" id="2527939"/>
    <lineage>
        <taxon>Bacteria</taxon>
        <taxon>Pseudomonadati</taxon>
        <taxon>Bacteroidota</taxon>
        <taxon>Flavobacteriia</taxon>
        <taxon>Flavobacteriales</taxon>
        <taxon>Flavobacteriaceae</taxon>
    </lineage>
</organism>
<evidence type="ECO:0000256" key="1">
    <source>
        <dbReference type="ARBA" id="ARBA00008857"/>
    </source>
</evidence>
<dbReference type="PANTHER" id="PTHR30349">
    <property type="entry name" value="PHAGE INTEGRASE-RELATED"/>
    <property type="match status" value="1"/>
</dbReference>
<evidence type="ECO:0000256" key="3">
    <source>
        <dbReference type="ARBA" id="ARBA00023172"/>
    </source>
</evidence>
<dbReference type="RefSeq" id="WP_130964703.1">
    <property type="nucleotide sequence ID" value="NZ_SIRT01000009.1"/>
</dbReference>
<dbReference type="OrthoDB" id="9806835at2"/>
<reference evidence="5 6" key="1">
    <citation type="submission" date="2019-02" db="EMBL/GenBank/DDBJ databases">
        <title>Hyunsoonleella sp., isolated from marine sediment.</title>
        <authorList>
            <person name="Liu B.-T."/>
        </authorList>
    </citation>
    <scope>NUCLEOTIDE SEQUENCE [LARGE SCALE GENOMIC DNA]</scope>
    <source>
        <strain evidence="5 6">T58</strain>
    </source>
</reference>
<keyword evidence="3" id="KW-0233">DNA recombination</keyword>
<dbReference type="InterPro" id="IPR013762">
    <property type="entry name" value="Integrase-like_cat_sf"/>
</dbReference>
<comment type="caution">
    <text evidence="5">The sequence shown here is derived from an EMBL/GenBank/DDBJ whole genome shotgun (WGS) entry which is preliminary data.</text>
</comment>
<keyword evidence="2" id="KW-0238">DNA-binding</keyword>
<gene>
    <name evidence="5" type="ORF">EYD45_11540</name>
</gene>
<dbReference type="InterPro" id="IPR011010">
    <property type="entry name" value="DNA_brk_join_enz"/>
</dbReference>
<dbReference type="Pfam" id="PF00589">
    <property type="entry name" value="Phage_integrase"/>
    <property type="match status" value="1"/>
</dbReference>
<dbReference type="Proteomes" id="UP000291142">
    <property type="component" value="Unassembled WGS sequence"/>
</dbReference>
<dbReference type="GO" id="GO:0006310">
    <property type="term" value="P:DNA recombination"/>
    <property type="evidence" value="ECO:0007669"/>
    <property type="project" value="UniProtKB-KW"/>
</dbReference>
<protein>
    <submittedName>
        <fullName evidence="5">Site-specific integrase</fullName>
    </submittedName>
</protein>
<evidence type="ECO:0000313" key="6">
    <source>
        <dbReference type="Proteomes" id="UP000291142"/>
    </source>
</evidence>
<feature type="domain" description="Tyr recombinase" evidence="4">
    <location>
        <begin position="259"/>
        <end position="446"/>
    </location>
</feature>
<comment type="similarity">
    <text evidence="1">Belongs to the 'phage' integrase family.</text>
</comment>
<dbReference type="EMBL" id="SIRT01000009">
    <property type="protein sequence ID" value="TBN02750.1"/>
    <property type="molecule type" value="Genomic_DNA"/>
</dbReference>
<dbReference type="Gene3D" id="1.10.150.130">
    <property type="match status" value="1"/>
</dbReference>
<dbReference type="PROSITE" id="PS51898">
    <property type="entry name" value="TYR_RECOMBINASE"/>
    <property type="match status" value="1"/>
</dbReference>
<evidence type="ECO:0000259" key="4">
    <source>
        <dbReference type="PROSITE" id="PS51898"/>
    </source>
</evidence>
<dbReference type="GO" id="GO:0003677">
    <property type="term" value="F:DNA binding"/>
    <property type="evidence" value="ECO:0007669"/>
    <property type="project" value="UniProtKB-KW"/>
</dbReference>
<evidence type="ECO:0000256" key="2">
    <source>
        <dbReference type="ARBA" id="ARBA00023125"/>
    </source>
</evidence>
<dbReference type="SUPFAM" id="SSF56349">
    <property type="entry name" value="DNA breaking-rejoining enzymes"/>
    <property type="match status" value="1"/>
</dbReference>
<dbReference type="AlphaFoldDB" id="A0A4Q9FC16"/>
<keyword evidence="6" id="KW-1185">Reference proteome</keyword>
<proteinExistence type="inferred from homology"/>
<evidence type="ECO:0000313" key="5">
    <source>
        <dbReference type="EMBL" id="TBN02750.1"/>
    </source>
</evidence>
<sequence>MENILNLITLDVQNEHDLEHDFSKKPNFSEPKIYDADGDLEKRWYVYFSYKDPKTGRLKRMKNIYGKVNSHKTKEARYYLLSVYKRRLLRLLKAGYNPFENNTELYKKHHQETTTSPPSLISGSPVESVQGVDSEYIKPLRSTKPPQKRQKAMELKAAIDFALKLKTNVVSDRTLSDYRNQSGGLLKWLDKNRKDIKTIDELTKGVIVEFLNEIQLKTSARNRNNFRTCFSSVFQVLEDNEVVRQNPIKNVTKLKTNPKRNKTYSQKQQREIFEYLEKEDPNLLLFIKFVSYNLLRPKEVCRLRIKDINLDDGTLQFRAKNKVLKTKLIPSILMEELPDLSVMEGDLLLFTKDGIGGKWKATLESRRGYFTDRFKKVVKDHFGFNENHGLYSFRHTFITKLYRSLVKHASPFSAKSYLMQITGHSSMAALEKYLRDVDAELPKDYSNLLK</sequence>
<dbReference type="InterPro" id="IPR002104">
    <property type="entry name" value="Integrase_catalytic"/>
</dbReference>
<accession>A0A4Q9FC16</accession>
<name>A0A4Q9FC16_9FLAO</name>
<dbReference type="PANTHER" id="PTHR30349:SF41">
    <property type="entry name" value="INTEGRASE_RECOMBINASE PROTEIN MJ0367-RELATED"/>
    <property type="match status" value="1"/>
</dbReference>
<dbReference type="GO" id="GO:0015074">
    <property type="term" value="P:DNA integration"/>
    <property type="evidence" value="ECO:0007669"/>
    <property type="project" value="InterPro"/>
</dbReference>